<comment type="caution">
    <text evidence="2">The sequence shown here is derived from an EMBL/GenBank/DDBJ whole genome shotgun (WGS) entry which is preliminary data.</text>
</comment>
<proteinExistence type="predicted"/>
<dbReference type="AlphaFoldDB" id="A0A645H612"/>
<feature type="transmembrane region" description="Helical" evidence="1">
    <location>
        <begin position="115"/>
        <end position="133"/>
    </location>
</feature>
<name>A0A645H612_9ZZZZ</name>
<organism evidence="2">
    <name type="scientific">bioreactor metagenome</name>
    <dbReference type="NCBI Taxonomy" id="1076179"/>
    <lineage>
        <taxon>unclassified sequences</taxon>
        <taxon>metagenomes</taxon>
        <taxon>ecological metagenomes</taxon>
    </lineage>
</organism>
<evidence type="ECO:0000256" key="1">
    <source>
        <dbReference type="SAM" id="Phobius"/>
    </source>
</evidence>
<sequence>MPLYASTSALTAETTLSLSVSTFNEVGTPGGLTLLAVMLKPAMFVNTLVVDETATPSILIRPSCAVARAKPAVLVSKFAPSRLACPPEAVRPAVNEKLFAAPELSPVNTMRCPPFVVLITVAVTPIFAALILSRTSSSV</sequence>
<dbReference type="EMBL" id="VSSQ01086453">
    <property type="protein sequence ID" value="MPN33782.1"/>
    <property type="molecule type" value="Genomic_DNA"/>
</dbReference>
<evidence type="ECO:0000313" key="2">
    <source>
        <dbReference type="EMBL" id="MPN33782.1"/>
    </source>
</evidence>
<gene>
    <name evidence="2" type="ORF">SDC9_181274</name>
</gene>
<keyword evidence="1" id="KW-0812">Transmembrane</keyword>
<reference evidence="2" key="1">
    <citation type="submission" date="2019-08" db="EMBL/GenBank/DDBJ databases">
        <authorList>
            <person name="Kucharzyk K."/>
            <person name="Murdoch R.W."/>
            <person name="Higgins S."/>
            <person name="Loffler F."/>
        </authorList>
    </citation>
    <scope>NUCLEOTIDE SEQUENCE</scope>
</reference>
<protein>
    <submittedName>
        <fullName evidence="2">Uncharacterized protein</fullName>
    </submittedName>
</protein>
<accession>A0A645H612</accession>
<keyword evidence="1" id="KW-1133">Transmembrane helix</keyword>
<keyword evidence="1" id="KW-0472">Membrane</keyword>